<protein>
    <submittedName>
        <fullName evidence="2">Uncharacterized protein</fullName>
    </submittedName>
</protein>
<gene>
    <name evidence="2" type="ORF">BGZ65_009235</name>
</gene>
<feature type="compositionally biased region" description="Basic and acidic residues" evidence="1">
    <location>
        <begin position="128"/>
        <end position="146"/>
    </location>
</feature>
<dbReference type="Proteomes" id="UP000749646">
    <property type="component" value="Unassembled WGS sequence"/>
</dbReference>
<dbReference type="AlphaFoldDB" id="A0A9P6MB00"/>
<evidence type="ECO:0000256" key="1">
    <source>
        <dbReference type="SAM" id="MobiDB-lite"/>
    </source>
</evidence>
<feature type="region of interest" description="Disordered" evidence="1">
    <location>
        <begin position="40"/>
        <end position="81"/>
    </location>
</feature>
<comment type="caution">
    <text evidence="2">The sequence shown here is derived from an EMBL/GenBank/DDBJ whole genome shotgun (WGS) entry which is preliminary data.</text>
</comment>
<reference evidence="2" key="1">
    <citation type="journal article" date="2020" name="Fungal Divers.">
        <title>Resolving the Mortierellaceae phylogeny through synthesis of multi-gene phylogenetics and phylogenomics.</title>
        <authorList>
            <person name="Vandepol N."/>
            <person name="Liber J."/>
            <person name="Desiro A."/>
            <person name="Na H."/>
            <person name="Kennedy M."/>
            <person name="Barry K."/>
            <person name="Grigoriev I.V."/>
            <person name="Miller A.N."/>
            <person name="O'Donnell K."/>
            <person name="Stajich J.E."/>
            <person name="Bonito G."/>
        </authorList>
    </citation>
    <scope>NUCLEOTIDE SEQUENCE</scope>
    <source>
        <strain evidence="2">MES-2147</strain>
    </source>
</reference>
<evidence type="ECO:0000313" key="2">
    <source>
        <dbReference type="EMBL" id="KAF9985975.1"/>
    </source>
</evidence>
<sequence>MHKPKVKPKVKSKNQEQVLSSRINHLKVYIYVGKLRGVSRGEQQPAAIEDRVEEPFEEPVAGTPEQDQSSHQAELRKATTDAVEGRVVGRVVGRVEELVAGTPEQYQSLYQEQSRKGNPRKSTTSARLDMRQDSVSHSSRQEPQWKDKEREWILQYIENQKNFVDLFGHKNKIPVGPKVVKVREAWERLSQLFNEANGFAHNGDSMRQRFRTYQNRFKEAFRFGSKTGEGLTEEDFKRGILTIEAKKEEMCYGYQRMVALFGNNPPINPPCVADTSRRGVHFHFKDQVVGESSNRTSRSNEMINSLYEDDESEAL</sequence>
<evidence type="ECO:0000313" key="3">
    <source>
        <dbReference type="Proteomes" id="UP000749646"/>
    </source>
</evidence>
<feature type="non-terminal residue" evidence="2">
    <location>
        <position position="1"/>
    </location>
</feature>
<proteinExistence type="predicted"/>
<accession>A0A9P6MB00</accession>
<dbReference type="EMBL" id="JAAAHW010003262">
    <property type="protein sequence ID" value="KAF9985975.1"/>
    <property type="molecule type" value="Genomic_DNA"/>
</dbReference>
<dbReference type="OrthoDB" id="2414509at2759"/>
<keyword evidence="3" id="KW-1185">Reference proteome</keyword>
<name>A0A9P6MB00_9FUNG</name>
<organism evidence="2 3">
    <name type="scientific">Modicella reniformis</name>
    <dbReference type="NCBI Taxonomy" id="1440133"/>
    <lineage>
        <taxon>Eukaryota</taxon>
        <taxon>Fungi</taxon>
        <taxon>Fungi incertae sedis</taxon>
        <taxon>Mucoromycota</taxon>
        <taxon>Mortierellomycotina</taxon>
        <taxon>Mortierellomycetes</taxon>
        <taxon>Mortierellales</taxon>
        <taxon>Mortierellaceae</taxon>
        <taxon>Modicella</taxon>
    </lineage>
</organism>
<feature type="region of interest" description="Disordered" evidence="1">
    <location>
        <begin position="109"/>
        <end position="146"/>
    </location>
</feature>